<evidence type="ECO:0000313" key="2">
    <source>
        <dbReference type="EMBL" id="OBI78835.1"/>
    </source>
</evidence>
<protein>
    <recommendedName>
        <fullName evidence="1">PE domain-containing protein</fullName>
    </recommendedName>
</protein>
<dbReference type="EMBL" id="LZKQ01000234">
    <property type="protein sequence ID" value="OBI78835.1"/>
    <property type="molecule type" value="Genomic_DNA"/>
</dbReference>
<gene>
    <name evidence="2" type="ORF">A9X01_26870</name>
</gene>
<organism evidence="2 3">
    <name type="scientific">Mycobacterium asiaticum</name>
    <dbReference type="NCBI Taxonomy" id="1790"/>
    <lineage>
        <taxon>Bacteria</taxon>
        <taxon>Bacillati</taxon>
        <taxon>Actinomycetota</taxon>
        <taxon>Actinomycetes</taxon>
        <taxon>Mycobacteriales</taxon>
        <taxon>Mycobacteriaceae</taxon>
        <taxon>Mycobacterium</taxon>
    </lineage>
</organism>
<sequence>MVSLLTVVPEAVDAAATTIAGFGAMVDTASASAATATTIVAAAGADEVSAAIASLFGTHGQAYQQAAAQVRVVHQRFLQALTTSARAYAAAEANNVNPLQALGQELLQVINTPTQVLLGRPLIGDGATGTAAHPTGGDGGLLLGNGGAGYSSTSAGVAGGNGGAAGLIGNGGSVVLVLNQR</sequence>
<dbReference type="InterPro" id="IPR048996">
    <property type="entry name" value="PGRS_rpt"/>
</dbReference>
<dbReference type="InterPro" id="IPR038332">
    <property type="entry name" value="PPE_sf"/>
</dbReference>
<dbReference type="AlphaFoldDB" id="A0A1A3BV97"/>
<proteinExistence type="predicted"/>
<accession>A0A1A3BV97</accession>
<dbReference type="Gene3D" id="1.10.287.850">
    <property type="entry name" value="HP0062-like domain"/>
    <property type="match status" value="1"/>
</dbReference>
<dbReference type="Pfam" id="PF21526">
    <property type="entry name" value="PGRS"/>
    <property type="match status" value="1"/>
</dbReference>
<comment type="caution">
    <text evidence="2">The sequence shown here is derived from an EMBL/GenBank/DDBJ whole genome shotgun (WGS) entry which is preliminary data.</text>
</comment>
<reference evidence="2 3" key="1">
    <citation type="submission" date="2016-06" db="EMBL/GenBank/DDBJ databases">
        <authorList>
            <person name="Kjaerup R.B."/>
            <person name="Dalgaard T.S."/>
            <person name="Juul-Madsen H.R."/>
        </authorList>
    </citation>
    <scope>NUCLEOTIDE SEQUENCE [LARGE SCALE GENOMIC DNA]</scope>
    <source>
        <strain evidence="2 3">1081914.2</strain>
    </source>
</reference>
<evidence type="ECO:0000313" key="3">
    <source>
        <dbReference type="Proteomes" id="UP000093795"/>
    </source>
</evidence>
<dbReference type="SUPFAM" id="SSF140459">
    <property type="entry name" value="PE/PPE dimer-like"/>
    <property type="match status" value="1"/>
</dbReference>
<dbReference type="Proteomes" id="UP000093795">
    <property type="component" value="Unassembled WGS sequence"/>
</dbReference>
<name>A0A1A3BV97_MYCAS</name>
<dbReference type="Pfam" id="PF00934">
    <property type="entry name" value="PE"/>
    <property type="match status" value="1"/>
</dbReference>
<evidence type="ECO:0000259" key="1">
    <source>
        <dbReference type="Pfam" id="PF00934"/>
    </source>
</evidence>
<feature type="domain" description="PE" evidence="1">
    <location>
        <begin position="5"/>
        <end position="95"/>
    </location>
</feature>
<dbReference type="InterPro" id="IPR000084">
    <property type="entry name" value="PE-PGRS_N"/>
</dbReference>